<reference evidence="3" key="1">
    <citation type="submission" date="2021-01" db="EMBL/GenBank/DDBJ databases">
        <authorList>
            <person name="Zahm M."/>
            <person name="Roques C."/>
            <person name="Cabau C."/>
            <person name="Klopp C."/>
            <person name="Donnadieu C."/>
            <person name="Jouanno E."/>
            <person name="Lampietro C."/>
            <person name="Louis A."/>
            <person name="Herpin A."/>
            <person name="Echchiki A."/>
            <person name="Berthelot C."/>
            <person name="Parey E."/>
            <person name="Roest-Crollius H."/>
            <person name="Braasch I."/>
            <person name="Postlethwait J."/>
            <person name="Bobe J."/>
            <person name="Montfort J."/>
            <person name="Bouchez O."/>
            <person name="Begum T."/>
            <person name="Mejri S."/>
            <person name="Adams A."/>
            <person name="Chen W.-J."/>
            <person name="Guiguen Y."/>
        </authorList>
    </citation>
    <scope>NUCLEOTIDE SEQUENCE</scope>
    <source>
        <strain evidence="3">YG-15Mar2019-1</strain>
        <tissue evidence="3">Brain</tissue>
    </source>
</reference>
<gene>
    <name evidence="3" type="ORF">MATL_G00222280</name>
</gene>
<feature type="compositionally biased region" description="Low complexity" evidence="1">
    <location>
        <begin position="138"/>
        <end position="147"/>
    </location>
</feature>
<keyword evidence="4" id="KW-1185">Reference proteome</keyword>
<dbReference type="OrthoDB" id="10659730at2759"/>
<dbReference type="AlphaFoldDB" id="A0A9D3PGB8"/>
<evidence type="ECO:0000256" key="1">
    <source>
        <dbReference type="SAM" id="MobiDB-lite"/>
    </source>
</evidence>
<protein>
    <recommendedName>
        <fullName evidence="5">Enamelin</fullName>
    </recommendedName>
</protein>
<evidence type="ECO:0000313" key="3">
    <source>
        <dbReference type="EMBL" id="KAG7458608.1"/>
    </source>
</evidence>
<feature type="signal peptide" evidence="2">
    <location>
        <begin position="1"/>
        <end position="16"/>
    </location>
</feature>
<evidence type="ECO:0008006" key="5">
    <source>
        <dbReference type="Google" id="ProtNLM"/>
    </source>
</evidence>
<evidence type="ECO:0000256" key="2">
    <source>
        <dbReference type="SAM" id="SignalP"/>
    </source>
</evidence>
<feature type="chain" id="PRO_5039512928" description="Enamelin" evidence="2">
    <location>
        <begin position="17"/>
        <end position="234"/>
    </location>
</feature>
<dbReference type="EMBL" id="JAFDVH010000020">
    <property type="protein sequence ID" value="KAG7458608.1"/>
    <property type="molecule type" value="Genomic_DNA"/>
</dbReference>
<dbReference type="Proteomes" id="UP001046870">
    <property type="component" value="Chromosome 20"/>
</dbReference>
<feature type="region of interest" description="Disordered" evidence="1">
    <location>
        <begin position="49"/>
        <end position="147"/>
    </location>
</feature>
<sequence>MKTVGLLFCVLGVTLAFPAGDSGSNEAMMQMYRFYGALQQFFPHGFSAQPAVVNPQPNPAPAAPQPPAQTPGGLFFNFPGMARMPPKGDGSEEEGGHGGFYPPYGYPFGGVGNAPPRPPNSEEEEGAEAEEAGGPEGAEGAEPADAGTPVPDVAVVEAPVEAVAVAVPSADIAVVDPADVATVAAIAAEAAAVPQDVPAGIVVDAAAMAPEFSPKGDVPLPPIVIADASPQPLP</sequence>
<comment type="caution">
    <text evidence="3">The sequence shown here is derived from an EMBL/GenBank/DDBJ whole genome shotgun (WGS) entry which is preliminary data.</text>
</comment>
<proteinExistence type="predicted"/>
<name>A0A9D3PGB8_MEGAT</name>
<feature type="compositionally biased region" description="Acidic residues" evidence="1">
    <location>
        <begin position="121"/>
        <end position="133"/>
    </location>
</feature>
<keyword evidence="2" id="KW-0732">Signal</keyword>
<accession>A0A9D3PGB8</accession>
<evidence type="ECO:0000313" key="4">
    <source>
        <dbReference type="Proteomes" id="UP001046870"/>
    </source>
</evidence>
<organism evidence="3 4">
    <name type="scientific">Megalops atlanticus</name>
    <name type="common">Tarpon</name>
    <name type="synonym">Clupea gigantea</name>
    <dbReference type="NCBI Taxonomy" id="7932"/>
    <lineage>
        <taxon>Eukaryota</taxon>
        <taxon>Metazoa</taxon>
        <taxon>Chordata</taxon>
        <taxon>Craniata</taxon>
        <taxon>Vertebrata</taxon>
        <taxon>Euteleostomi</taxon>
        <taxon>Actinopterygii</taxon>
        <taxon>Neopterygii</taxon>
        <taxon>Teleostei</taxon>
        <taxon>Elopiformes</taxon>
        <taxon>Megalopidae</taxon>
        <taxon>Megalops</taxon>
    </lineage>
</organism>
<feature type="compositionally biased region" description="Pro residues" evidence="1">
    <location>
        <begin position="56"/>
        <end position="69"/>
    </location>
</feature>